<sequence length="184" mass="20910">MGVRVFFAVKLVEPIYSIIETVLLNLQQKLSIPIRWSAAENLHVTLAFLGQIEAEDIERLIQYASLELENQRAFYLKFQRLKLFPNKRHPRIISLGVASNPNLNAMAAGLKQAILNLNYSIETRPFRAHLTLGRIKNVHPTDDLLEPIALPFIPPMPVKEIHLLKSRPSQTCSDYTSLAQFALN</sequence>
<dbReference type="GO" id="GO:0004113">
    <property type="term" value="F:2',3'-cyclic-nucleotide 3'-phosphodiesterase activity"/>
    <property type="evidence" value="ECO:0007669"/>
    <property type="project" value="InterPro"/>
</dbReference>
<accession>A0A0W0V9E2</accession>
<dbReference type="Proteomes" id="UP000055035">
    <property type="component" value="Unassembled WGS sequence"/>
</dbReference>
<feature type="domain" description="Phosphoesterase HXTX" evidence="3">
    <location>
        <begin position="100"/>
        <end position="168"/>
    </location>
</feature>
<comment type="caution">
    <text evidence="4">The sequence shown here is derived from an EMBL/GenBank/DDBJ whole genome shotgun (WGS) entry which is preliminary data.</text>
</comment>
<feature type="short sequence motif" description="HXTX 2" evidence="2">
    <location>
        <begin position="129"/>
        <end position="132"/>
    </location>
</feature>
<gene>
    <name evidence="4" type="ORF">Ljor_1081</name>
</gene>
<dbReference type="Pfam" id="PF02834">
    <property type="entry name" value="LigT_PEase"/>
    <property type="match status" value="2"/>
</dbReference>
<dbReference type="GO" id="GO:0016874">
    <property type="term" value="F:ligase activity"/>
    <property type="evidence" value="ECO:0007669"/>
    <property type="project" value="UniProtKB-KW"/>
</dbReference>
<dbReference type="InterPro" id="IPR009097">
    <property type="entry name" value="Cyclic_Pdiesterase"/>
</dbReference>
<keyword evidence="4" id="KW-0436">Ligase</keyword>
<protein>
    <recommendedName>
        <fullName evidence="2">RNA 2',3'-cyclic phosphodiesterase</fullName>
        <shortName evidence="2">RNA 2',3'-CPDase</shortName>
        <ecNumber evidence="2">3.1.4.58</ecNumber>
    </recommendedName>
</protein>
<dbReference type="PANTHER" id="PTHR35561:SF1">
    <property type="entry name" value="RNA 2',3'-CYCLIC PHOSPHODIESTERASE"/>
    <property type="match status" value="1"/>
</dbReference>
<evidence type="ECO:0000256" key="1">
    <source>
        <dbReference type="ARBA" id="ARBA00022801"/>
    </source>
</evidence>
<dbReference type="RefSeq" id="WP_058470607.1">
    <property type="nucleotide sequence ID" value="NZ_CAAAIC010000002.1"/>
</dbReference>
<dbReference type="OrthoDB" id="7061261at2"/>
<feature type="active site" description="Proton donor" evidence="2">
    <location>
        <position position="43"/>
    </location>
</feature>
<proteinExistence type="inferred from homology"/>
<dbReference type="AlphaFoldDB" id="A0A0W0V9E2"/>
<dbReference type="GO" id="GO:0008664">
    <property type="term" value="F:RNA 2',3'-cyclic 3'-phosphodiesterase activity"/>
    <property type="evidence" value="ECO:0007669"/>
    <property type="project" value="UniProtKB-EC"/>
</dbReference>
<dbReference type="NCBIfam" id="TIGR02258">
    <property type="entry name" value="2_5_ligase"/>
    <property type="match status" value="1"/>
</dbReference>
<keyword evidence="5" id="KW-1185">Reference proteome</keyword>
<feature type="domain" description="Phosphoesterase HXTX" evidence="3">
    <location>
        <begin position="23"/>
        <end position="93"/>
    </location>
</feature>
<dbReference type="InterPro" id="IPR014051">
    <property type="entry name" value="Phosphoesterase_HXTX"/>
</dbReference>
<reference evidence="4 5" key="1">
    <citation type="submission" date="2015-11" db="EMBL/GenBank/DDBJ databases">
        <title>Genomic analysis of 38 Legionella species identifies large and diverse effector repertoires.</title>
        <authorList>
            <person name="Burstein D."/>
            <person name="Amaro F."/>
            <person name="Zusman T."/>
            <person name="Lifshitz Z."/>
            <person name="Cohen O."/>
            <person name="Gilbert J.A."/>
            <person name="Pupko T."/>
            <person name="Shuman H.A."/>
            <person name="Segal G."/>
        </authorList>
    </citation>
    <scope>NUCLEOTIDE SEQUENCE [LARGE SCALE GENOMIC DNA]</scope>
    <source>
        <strain evidence="4 5">BL-540</strain>
    </source>
</reference>
<comment type="catalytic activity">
    <reaction evidence="2">
        <text>a 3'-end 2',3'-cyclophospho-ribonucleotide-RNA + H2O = a 3'-end 2'-phospho-ribonucleotide-RNA + H(+)</text>
        <dbReference type="Rhea" id="RHEA:11828"/>
        <dbReference type="Rhea" id="RHEA-COMP:10464"/>
        <dbReference type="Rhea" id="RHEA-COMP:17353"/>
        <dbReference type="ChEBI" id="CHEBI:15377"/>
        <dbReference type="ChEBI" id="CHEBI:15378"/>
        <dbReference type="ChEBI" id="CHEBI:83064"/>
        <dbReference type="ChEBI" id="CHEBI:173113"/>
        <dbReference type="EC" id="3.1.4.58"/>
    </reaction>
</comment>
<dbReference type="HAMAP" id="MF_01940">
    <property type="entry name" value="RNA_CPDase"/>
    <property type="match status" value="1"/>
</dbReference>
<evidence type="ECO:0000259" key="3">
    <source>
        <dbReference type="Pfam" id="PF02834"/>
    </source>
</evidence>
<keyword evidence="1 2" id="KW-0378">Hydrolase</keyword>
<dbReference type="EC" id="3.1.4.58" evidence="2"/>
<dbReference type="STRING" id="456.Ljor_1081"/>
<comment type="similarity">
    <text evidence="2">Belongs to the 2H phosphoesterase superfamily. ThpR family.</text>
</comment>
<evidence type="ECO:0000313" key="4">
    <source>
        <dbReference type="EMBL" id="KTD16775.1"/>
    </source>
</evidence>
<dbReference type="PANTHER" id="PTHR35561">
    <property type="entry name" value="RNA 2',3'-CYCLIC PHOSPHODIESTERASE"/>
    <property type="match status" value="1"/>
</dbReference>
<feature type="short sequence motif" description="HXTX 1" evidence="2">
    <location>
        <begin position="43"/>
        <end position="46"/>
    </location>
</feature>
<dbReference type="InterPro" id="IPR004175">
    <property type="entry name" value="RNA_CPDase"/>
</dbReference>
<dbReference type="EMBL" id="LNYJ01000011">
    <property type="protein sequence ID" value="KTD16775.1"/>
    <property type="molecule type" value="Genomic_DNA"/>
</dbReference>
<evidence type="ECO:0000313" key="5">
    <source>
        <dbReference type="Proteomes" id="UP000055035"/>
    </source>
</evidence>
<organism evidence="4 5">
    <name type="scientific">Legionella jordanis</name>
    <dbReference type="NCBI Taxonomy" id="456"/>
    <lineage>
        <taxon>Bacteria</taxon>
        <taxon>Pseudomonadati</taxon>
        <taxon>Pseudomonadota</taxon>
        <taxon>Gammaproteobacteria</taxon>
        <taxon>Legionellales</taxon>
        <taxon>Legionellaceae</taxon>
        <taxon>Legionella</taxon>
    </lineage>
</organism>
<dbReference type="SUPFAM" id="SSF55144">
    <property type="entry name" value="LigT-like"/>
    <property type="match status" value="1"/>
</dbReference>
<evidence type="ECO:0000256" key="2">
    <source>
        <dbReference type="HAMAP-Rule" id="MF_01940"/>
    </source>
</evidence>
<dbReference type="Gene3D" id="3.90.1140.10">
    <property type="entry name" value="Cyclic phosphodiesterase"/>
    <property type="match status" value="1"/>
</dbReference>
<name>A0A0W0V9E2_9GAMM</name>
<feature type="active site" description="Proton acceptor" evidence="2">
    <location>
        <position position="129"/>
    </location>
</feature>
<comment type="function">
    <text evidence="2">Hydrolyzes RNA 2',3'-cyclic phosphodiester to an RNA 2'-phosphomonoester.</text>
</comment>
<dbReference type="PATRIC" id="fig|456.5.peg.1151"/>